<evidence type="ECO:0000256" key="9">
    <source>
        <dbReference type="ARBA" id="ARBA00022679"/>
    </source>
</evidence>
<dbReference type="GO" id="GO:0009097">
    <property type="term" value="P:isoleucine biosynthetic process"/>
    <property type="evidence" value="ECO:0007669"/>
    <property type="project" value="UniProtKB-UniPathway"/>
</dbReference>
<dbReference type="GO" id="GO:0005829">
    <property type="term" value="C:cytosol"/>
    <property type="evidence" value="ECO:0007669"/>
    <property type="project" value="TreeGrafter"/>
</dbReference>
<keyword evidence="8 17" id="KW-0028">Amino-acid biosynthesis</keyword>
<keyword evidence="9 17" id="KW-0808">Transferase</keyword>
<reference evidence="18" key="1">
    <citation type="submission" date="2014-04" db="EMBL/GenBank/DDBJ databases">
        <title>In planta biocontrol of soil-borne Fusarium wilt of banana through a plant endophytic bacterium, Burkholderia cenocepacia 869T2.</title>
        <authorList>
            <person name="Ho Y.-N."/>
            <person name="Chiang H.-M."/>
            <person name="Chao C.-P."/>
            <person name="Su C.-C."/>
            <person name="Hsu H.-F."/>
            <person name="Guo C.-T."/>
            <person name="Hsieh J.-L."/>
            <person name="Huang C.-C."/>
        </authorList>
    </citation>
    <scope>NUCLEOTIDE SEQUENCE [LARGE SCALE GENOMIC DNA]</scope>
    <source>
        <strain evidence="18">869T2</strain>
    </source>
</reference>
<dbReference type="EC" id="2.6.1.42" evidence="17"/>
<comment type="similarity">
    <text evidence="6 15">Belongs to the class-IV pyridoxal-phosphate-dependent aminotransferase family.</text>
</comment>
<dbReference type="AlphaFoldDB" id="A0A071MAR3"/>
<dbReference type="GO" id="GO:0052656">
    <property type="term" value="F:L-isoleucine-2-oxoglutarate transaminase activity"/>
    <property type="evidence" value="ECO:0007669"/>
    <property type="project" value="RHEA"/>
</dbReference>
<evidence type="ECO:0000256" key="8">
    <source>
        <dbReference type="ARBA" id="ARBA00022605"/>
    </source>
</evidence>
<dbReference type="GO" id="GO:0052655">
    <property type="term" value="F:L-valine-2-oxoglutarate transaminase activity"/>
    <property type="evidence" value="ECO:0007669"/>
    <property type="project" value="RHEA"/>
</dbReference>
<dbReference type="GO" id="GO:0009099">
    <property type="term" value="P:L-valine biosynthetic process"/>
    <property type="evidence" value="ECO:0007669"/>
    <property type="project" value="UniProtKB-UniPathway"/>
</dbReference>
<name>A0A071MAR3_9BURK</name>
<dbReference type="Gene3D" id="3.30.470.10">
    <property type="match status" value="1"/>
</dbReference>
<dbReference type="CDD" id="cd01557">
    <property type="entry name" value="BCAT_beta_family"/>
    <property type="match status" value="1"/>
</dbReference>
<keyword evidence="7 17" id="KW-0032">Aminotransferase</keyword>
<comment type="catalytic activity">
    <reaction evidence="14 17">
        <text>L-leucine + 2-oxoglutarate = 4-methyl-2-oxopentanoate + L-glutamate</text>
        <dbReference type="Rhea" id="RHEA:18321"/>
        <dbReference type="ChEBI" id="CHEBI:16810"/>
        <dbReference type="ChEBI" id="CHEBI:17865"/>
        <dbReference type="ChEBI" id="CHEBI:29985"/>
        <dbReference type="ChEBI" id="CHEBI:57427"/>
        <dbReference type="EC" id="2.6.1.42"/>
    </reaction>
</comment>
<dbReference type="OrthoDB" id="21319at2"/>
<organism evidence="18">
    <name type="scientific">Burkholderia cenocepacia</name>
    <dbReference type="NCBI Taxonomy" id="95486"/>
    <lineage>
        <taxon>Bacteria</taxon>
        <taxon>Pseudomonadati</taxon>
        <taxon>Pseudomonadota</taxon>
        <taxon>Betaproteobacteria</taxon>
        <taxon>Burkholderiales</taxon>
        <taxon>Burkholderiaceae</taxon>
        <taxon>Burkholderia</taxon>
        <taxon>Burkholderia cepacia complex</taxon>
    </lineage>
</organism>
<evidence type="ECO:0000256" key="14">
    <source>
        <dbReference type="ARBA" id="ARBA00049229"/>
    </source>
</evidence>
<evidence type="ECO:0000256" key="4">
    <source>
        <dbReference type="ARBA" id="ARBA00004931"/>
    </source>
</evidence>
<dbReference type="PROSITE" id="PS00770">
    <property type="entry name" value="AA_TRANSFER_CLASS_4"/>
    <property type="match status" value="1"/>
</dbReference>
<comment type="function">
    <text evidence="2 17">Acts on leucine, isoleucine and valine.</text>
</comment>
<comment type="pathway">
    <text evidence="4 17">Amino-acid biosynthesis; L-valine biosynthesis; L-valine from pyruvate: step 4/4.</text>
</comment>
<dbReference type="Gene3D" id="3.20.10.10">
    <property type="entry name" value="D-amino Acid Aminotransferase, subunit A, domain 2"/>
    <property type="match status" value="1"/>
</dbReference>
<dbReference type="UniPathway" id="UPA00047">
    <property type="reaction ID" value="UER00058"/>
</dbReference>
<evidence type="ECO:0000256" key="2">
    <source>
        <dbReference type="ARBA" id="ARBA00003109"/>
    </source>
</evidence>
<comment type="catalytic activity">
    <reaction evidence="13 17">
        <text>L-isoleucine + 2-oxoglutarate = (S)-3-methyl-2-oxopentanoate + L-glutamate</text>
        <dbReference type="Rhea" id="RHEA:24801"/>
        <dbReference type="ChEBI" id="CHEBI:16810"/>
        <dbReference type="ChEBI" id="CHEBI:29985"/>
        <dbReference type="ChEBI" id="CHEBI:35146"/>
        <dbReference type="ChEBI" id="CHEBI:58045"/>
        <dbReference type="EC" id="2.6.1.42"/>
    </reaction>
</comment>
<evidence type="ECO:0000256" key="15">
    <source>
        <dbReference type="RuleBase" id="RU004106"/>
    </source>
</evidence>
<dbReference type="PANTHER" id="PTHR42743:SF11">
    <property type="entry name" value="AMINODEOXYCHORISMATE LYASE"/>
    <property type="match status" value="1"/>
</dbReference>
<dbReference type="SUPFAM" id="SSF56752">
    <property type="entry name" value="D-aminoacid aminotransferase-like PLP-dependent enzymes"/>
    <property type="match status" value="1"/>
</dbReference>
<accession>A0A071MAR3</accession>
<dbReference type="InterPro" id="IPR001544">
    <property type="entry name" value="Aminotrans_IV"/>
</dbReference>
<proteinExistence type="inferred from homology"/>
<gene>
    <name evidence="17" type="primary">ilvE</name>
    <name evidence="18" type="ORF">DT99_19570</name>
</gene>
<evidence type="ECO:0000256" key="16">
    <source>
        <dbReference type="RuleBase" id="RU004516"/>
    </source>
</evidence>
<comment type="catalytic activity">
    <reaction evidence="12 17">
        <text>L-valine + 2-oxoglutarate = 3-methyl-2-oxobutanoate + L-glutamate</text>
        <dbReference type="Rhea" id="RHEA:24813"/>
        <dbReference type="ChEBI" id="CHEBI:11851"/>
        <dbReference type="ChEBI" id="CHEBI:16810"/>
        <dbReference type="ChEBI" id="CHEBI:29985"/>
        <dbReference type="ChEBI" id="CHEBI:57762"/>
        <dbReference type="EC" id="2.6.1.42"/>
    </reaction>
</comment>
<evidence type="ECO:0000256" key="13">
    <source>
        <dbReference type="ARBA" id="ARBA00048798"/>
    </source>
</evidence>
<dbReference type="GO" id="GO:0009098">
    <property type="term" value="P:L-leucine biosynthetic process"/>
    <property type="evidence" value="ECO:0007669"/>
    <property type="project" value="UniProtKB-UniPathway"/>
</dbReference>
<evidence type="ECO:0000256" key="1">
    <source>
        <dbReference type="ARBA" id="ARBA00001933"/>
    </source>
</evidence>
<evidence type="ECO:0000256" key="3">
    <source>
        <dbReference type="ARBA" id="ARBA00004824"/>
    </source>
</evidence>
<evidence type="ECO:0000256" key="10">
    <source>
        <dbReference type="ARBA" id="ARBA00022898"/>
    </source>
</evidence>
<dbReference type="InterPro" id="IPR043132">
    <property type="entry name" value="BCAT-like_C"/>
</dbReference>
<evidence type="ECO:0000256" key="12">
    <source>
        <dbReference type="ARBA" id="ARBA00048212"/>
    </source>
</evidence>
<comment type="cofactor">
    <cofactor evidence="1 16">
        <name>pyridoxal 5'-phosphate</name>
        <dbReference type="ChEBI" id="CHEBI:597326"/>
    </cofactor>
</comment>
<comment type="pathway">
    <text evidence="3 17">Amino-acid biosynthesis; L-isoleucine biosynthesis; L-isoleucine from 2-oxobutanoate: step 4/4.</text>
</comment>
<dbReference type="InterPro" id="IPR018300">
    <property type="entry name" value="Aminotrans_IV_CS"/>
</dbReference>
<dbReference type="UniPathway" id="UPA00048">
    <property type="reaction ID" value="UER00073"/>
</dbReference>
<dbReference type="EMBL" id="JJOA01000015">
    <property type="protein sequence ID" value="KEA58004.1"/>
    <property type="molecule type" value="Genomic_DNA"/>
</dbReference>
<dbReference type="GO" id="GO:0006532">
    <property type="term" value="P:aspartate biosynthetic process"/>
    <property type="evidence" value="ECO:0007669"/>
    <property type="project" value="TreeGrafter"/>
</dbReference>
<dbReference type="GO" id="GO:0052654">
    <property type="term" value="F:L-leucine-2-oxoglutarate transaminase activity"/>
    <property type="evidence" value="ECO:0007669"/>
    <property type="project" value="RHEA"/>
</dbReference>
<dbReference type="PANTHER" id="PTHR42743">
    <property type="entry name" value="AMINO-ACID AMINOTRANSFERASE"/>
    <property type="match status" value="1"/>
</dbReference>
<dbReference type="FunFam" id="3.20.10.10:FF:000001">
    <property type="entry name" value="Branched-chain-amino-acid aminotransferase"/>
    <property type="match status" value="1"/>
</dbReference>
<protein>
    <recommendedName>
        <fullName evidence="17">Branched-chain-amino-acid aminotransferase</fullName>
        <shortName evidence="17">BCAT</shortName>
        <ecNumber evidence="17">2.6.1.42</ecNumber>
    </recommendedName>
</protein>
<dbReference type="NCBIfam" id="NF005146">
    <property type="entry name" value="PRK06606.1"/>
    <property type="match status" value="1"/>
</dbReference>
<keyword evidence="11 17" id="KW-0100">Branched-chain amino acid biosynthesis</keyword>
<dbReference type="UniPathway" id="UPA00049">
    <property type="reaction ID" value="UER00062"/>
</dbReference>
<dbReference type="InterPro" id="IPR043131">
    <property type="entry name" value="BCAT-like_N"/>
</dbReference>
<dbReference type="NCBIfam" id="TIGR01122">
    <property type="entry name" value="ilvE_I"/>
    <property type="match status" value="1"/>
</dbReference>
<evidence type="ECO:0000313" key="18">
    <source>
        <dbReference type="EMBL" id="KEA58004.1"/>
    </source>
</evidence>
<dbReference type="InterPro" id="IPR005785">
    <property type="entry name" value="B_amino_transI"/>
</dbReference>
<evidence type="ECO:0000256" key="5">
    <source>
        <dbReference type="ARBA" id="ARBA00005072"/>
    </source>
</evidence>
<dbReference type="InterPro" id="IPR036038">
    <property type="entry name" value="Aminotransferase-like"/>
</dbReference>
<sequence>MSMADRDGKIWMDGKLIDWRDAKIHVLTHTLHYGMGVFEGVRAYKTADGSTAIFRLPEHTKRLLNSAKIFQMDVPFDRETLEAAQLAVVRENKLESCYLRPIIWVGSEKLGVAAKGNTIHVAIAAWPWGAYLGEDGLAKGIRVKTSSFTRHHVNVSMVRAKASGWYVNSILANQEATADGYDEALLLDVDGYVSEGSGENFFLVNNGKLYTPDLASCLDGITRDTIITLARDAGIEVIEKRITRDEVYTADEAFFTGTAAEVTPIRELDNRTIGSGARGPVTEKLQSAFFDIVSGKNAKYAHWLTKV</sequence>
<evidence type="ECO:0000256" key="6">
    <source>
        <dbReference type="ARBA" id="ARBA00009320"/>
    </source>
</evidence>
<dbReference type="InterPro" id="IPR050571">
    <property type="entry name" value="Class-IV_PLP-Dep_Aminotrnsfr"/>
</dbReference>
<comment type="caution">
    <text evidence="18">The sequence shown here is derived from an EMBL/GenBank/DDBJ whole genome shotgun (WGS) entry which is preliminary data.</text>
</comment>
<keyword evidence="10 16" id="KW-0663">Pyridoxal phosphate</keyword>
<comment type="pathway">
    <text evidence="5 17">Amino-acid biosynthesis; L-leucine biosynthesis; L-leucine from 3-methyl-2-oxobutanoate: step 4/4.</text>
</comment>
<evidence type="ECO:0000256" key="17">
    <source>
        <dbReference type="RuleBase" id="RU364094"/>
    </source>
</evidence>
<dbReference type="Pfam" id="PF01063">
    <property type="entry name" value="Aminotran_4"/>
    <property type="match status" value="1"/>
</dbReference>
<evidence type="ECO:0000256" key="11">
    <source>
        <dbReference type="ARBA" id="ARBA00023304"/>
    </source>
</evidence>
<evidence type="ECO:0000256" key="7">
    <source>
        <dbReference type="ARBA" id="ARBA00022576"/>
    </source>
</evidence>
<dbReference type="InterPro" id="IPR033939">
    <property type="entry name" value="BCAT_family"/>
</dbReference>